<dbReference type="InterPro" id="IPR058855">
    <property type="entry name" value="RGS1/SST2-like_Fungal-DR"/>
</dbReference>
<proteinExistence type="predicted"/>
<feature type="domain" description="RGS" evidence="1">
    <location>
        <begin position="505"/>
        <end position="662"/>
    </location>
</feature>
<dbReference type="SUPFAM" id="SSF48097">
    <property type="entry name" value="Regulator of G-protein signaling, RGS"/>
    <property type="match status" value="1"/>
</dbReference>
<keyword evidence="3" id="KW-1185">Reference proteome</keyword>
<sequence>MGYSTIPPCAYTSTLKFTIDGRPSVEDIHDLFSRLISQVSFSTHRYMFRNYANTFTSENAIKELGMLKFESSSSEYHDEPAATFQMSRDMAKALIQQFLWTRLIENAAESSNKTYRDKGLWRLSSKGLCVLQDFCVKTKKDIGKFVTYVDPSARLIFLIQIERLKENDRLNCRSRYISCLFAIMIASLPLRHNYGNESKTMAFEDGHSICSSDSGSTATSSSGSRNVTFSDYFPHIKTLPNDLLVGVSYKYPQWSNQKSSFQQQKALLQNLSPSASSTKKFKMRAIFTSLLCCNWLIEYCTVASNDEAESIMTEFLNLGWIAFYDEKHKQSKYIEASKTIALSMTREGIKVVMDVSLKHCNDVLQQAVEDDSTISRRCSTLSSTLSNHNNNTADSYYHAAVVHSHSIADEKERPSLQLHRQKSKTPLLPLLQTTTATSTTTYSSSNSSTLSTPLYDNNTIPYFDSKQQLNQASYRAYTTTTTPPLSPTTPTEAATPTIKDGSSIKLKIILKDSYFRSLFRDFLEAIHCAEALGFWVDHDNLRKSCRRYTGMPVTSQKQLLEDAYALWEAYLMPGTTLLLDIDPTLQQDMAEDISNMVTLVHTFTPGQSKPMIIISTHSSTTVVESLATILSWFEKVNDHVFRMMASDLVPKFIRTPDYKKAVYKMLLSEDNAVVTKSFTQQPLACTNDLDDFPPPPQRKLKEMSYF</sequence>
<dbReference type="PROSITE" id="PS50132">
    <property type="entry name" value="RGS"/>
    <property type="match status" value="1"/>
</dbReference>
<dbReference type="InterPro" id="IPR036305">
    <property type="entry name" value="RGS_sf"/>
</dbReference>
<dbReference type="InterPro" id="IPR016137">
    <property type="entry name" value="RGS"/>
</dbReference>
<evidence type="ECO:0000313" key="3">
    <source>
        <dbReference type="Proteomes" id="UP000054107"/>
    </source>
</evidence>
<reference evidence="2 3" key="1">
    <citation type="submission" date="2014-09" db="EMBL/GenBank/DDBJ databases">
        <authorList>
            <person name="Ellenberger Sabrina"/>
        </authorList>
    </citation>
    <scope>NUCLEOTIDE SEQUENCE [LARGE SCALE GENOMIC DNA]</scope>
    <source>
        <strain evidence="2 3">CBS 412.66</strain>
    </source>
</reference>
<evidence type="ECO:0000259" key="1">
    <source>
        <dbReference type="PROSITE" id="PS50132"/>
    </source>
</evidence>
<dbReference type="EMBL" id="LN731032">
    <property type="protein sequence ID" value="CEP14103.1"/>
    <property type="molecule type" value="Genomic_DNA"/>
</dbReference>
<dbReference type="OrthoDB" id="196547at2759"/>
<dbReference type="SMART" id="SM00315">
    <property type="entry name" value="RGS"/>
    <property type="match status" value="1"/>
</dbReference>
<dbReference type="Gene3D" id="1.10.167.10">
    <property type="entry name" value="Regulator of G-protein Signalling 4, domain 2"/>
    <property type="match status" value="1"/>
</dbReference>
<dbReference type="Pfam" id="PF25889">
    <property type="entry name" value="WHD_Fungal_DR"/>
    <property type="match status" value="1"/>
</dbReference>
<name>A0A0B7N6V6_9FUNG</name>
<gene>
    <name evidence="2" type="primary">PARPA_08266.1 scaffold 32756</name>
</gene>
<dbReference type="Pfam" id="PF00615">
    <property type="entry name" value="RGS"/>
    <property type="match status" value="1"/>
</dbReference>
<dbReference type="PANTHER" id="PTHR10845:SF192">
    <property type="entry name" value="DOUBLE HIT, ISOFORM B"/>
    <property type="match status" value="1"/>
</dbReference>
<dbReference type="Gene3D" id="1.10.10.10">
    <property type="entry name" value="Winged helix-like DNA-binding domain superfamily/Winged helix DNA-binding domain"/>
    <property type="match status" value="1"/>
</dbReference>
<protein>
    <recommendedName>
        <fullName evidence="1">RGS domain-containing protein</fullName>
    </recommendedName>
</protein>
<dbReference type="InterPro" id="IPR036388">
    <property type="entry name" value="WH-like_DNA-bd_sf"/>
</dbReference>
<dbReference type="PANTHER" id="PTHR10845">
    <property type="entry name" value="REGULATOR OF G PROTEIN SIGNALING"/>
    <property type="match status" value="1"/>
</dbReference>
<accession>A0A0B7N6V6</accession>
<evidence type="ECO:0000313" key="2">
    <source>
        <dbReference type="EMBL" id="CEP14103.1"/>
    </source>
</evidence>
<dbReference type="InterPro" id="IPR044926">
    <property type="entry name" value="RGS_subdomain_2"/>
</dbReference>
<dbReference type="STRING" id="35722.A0A0B7N6V6"/>
<organism evidence="2 3">
    <name type="scientific">Parasitella parasitica</name>
    <dbReference type="NCBI Taxonomy" id="35722"/>
    <lineage>
        <taxon>Eukaryota</taxon>
        <taxon>Fungi</taxon>
        <taxon>Fungi incertae sedis</taxon>
        <taxon>Mucoromycota</taxon>
        <taxon>Mucoromycotina</taxon>
        <taxon>Mucoromycetes</taxon>
        <taxon>Mucorales</taxon>
        <taxon>Mucorineae</taxon>
        <taxon>Mucoraceae</taxon>
        <taxon>Parasitella</taxon>
    </lineage>
</organism>
<dbReference type="Proteomes" id="UP000054107">
    <property type="component" value="Unassembled WGS sequence"/>
</dbReference>
<dbReference type="AlphaFoldDB" id="A0A0B7N6V6"/>